<name>A0A1I5CRZ6_9PROT</name>
<comment type="function">
    <text evidence="6">Methyltransferase required for the conversion of demethylmenaquinol (DMKH2) to menaquinol (MKH2) and the conversion of 2-polyprenyl-6-methoxy-1,4-benzoquinol (DDMQH2) to 2-polyprenyl-3-methyl-6-methoxy-1,4-benzoquinol (DMQH2).</text>
</comment>
<comment type="catalytic activity">
    <reaction evidence="6">
        <text>a 2-methoxy-6-(all-trans-polyprenyl)benzene-1,4-diol + S-adenosyl-L-methionine = a 5-methoxy-2-methyl-3-(all-trans-polyprenyl)benzene-1,4-diol + S-adenosyl-L-homocysteine + H(+)</text>
        <dbReference type="Rhea" id="RHEA:28286"/>
        <dbReference type="Rhea" id="RHEA-COMP:10858"/>
        <dbReference type="Rhea" id="RHEA-COMP:10859"/>
        <dbReference type="ChEBI" id="CHEBI:15378"/>
        <dbReference type="ChEBI" id="CHEBI:57856"/>
        <dbReference type="ChEBI" id="CHEBI:59789"/>
        <dbReference type="ChEBI" id="CHEBI:84166"/>
        <dbReference type="ChEBI" id="CHEBI:84167"/>
        <dbReference type="EC" id="2.1.1.201"/>
    </reaction>
</comment>
<evidence type="ECO:0000313" key="8">
    <source>
        <dbReference type="Proteomes" id="UP000183107"/>
    </source>
</evidence>
<dbReference type="Pfam" id="PF01209">
    <property type="entry name" value="Ubie_methyltran"/>
    <property type="match status" value="1"/>
</dbReference>
<gene>
    <name evidence="6" type="primary">ubiE</name>
    <name evidence="7" type="ORF">SAMN05216386_2112</name>
</gene>
<dbReference type="UniPathway" id="UPA00232"/>
<reference evidence="8" key="1">
    <citation type="submission" date="2016-10" db="EMBL/GenBank/DDBJ databases">
        <authorList>
            <person name="Varghese N."/>
        </authorList>
    </citation>
    <scope>NUCLEOTIDE SEQUENCE [LARGE SCALE GENOMIC DNA]</scope>
    <source>
        <strain evidence="8">Nsp8</strain>
    </source>
</reference>
<dbReference type="RefSeq" id="WP_074797182.1">
    <property type="nucleotide sequence ID" value="NZ_FOVJ01000004.1"/>
</dbReference>
<dbReference type="GO" id="GO:0009060">
    <property type="term" value="P:aerobic respiration"/>
    <property type="evidence" value="ECO:0007669"/>
    <property type="project" value="UniProtKB-UniRule"/>
</dbReference>
<comment type="similarity">
    <text evidence="6">Belongs to the class I-like SAM-binding methyltransferase superfamily. MenG/UbiE family.</text>
</comment>
<keyword evidence="2 6" id="KW-0489">Methyltransferase</keyword>
<dbReference type="GO" id="GO:0009234">
    <property type="term" value="P:menaquinone biosynthetic process"/>
    <property type="evidence" value="ECO:0007669"/>
    <property type="project" value="UniProtKB-UniRule"/>
</dbReference>
<keyword evidence="3 6" id="KW-0808">Transferase</keyword>
<dbReference type="STRING" id="1266925.GCA_000619905_02279"/>
<dbReference type="PROSITE" id="PS01183">
    <property type="entry name" value="UBIE_1"/>
    <property type="match status" value="1"/>
</dbReference>
<protein>
    <recommendedName>
        <fullName evidence="6">Ubiquinone/menaquinone biosynthesis C-methyltransferase UbiE</fullName>
        <ecNumber evidence="6">2.1.1.163</ecNumber>
        <ecNumber evidence="6">2.1.1.201</ecNumber>
    </recommendedName>
    <alternativeName>
        <fullName evidence="6">2-methoxy-6-polyprenyl-1,4-benzoquinol methylase</fullName>
    </alternativeName>
    <alternativeName>
        <fullName evidence="6">Demethylmenaquinone methyltransferase</fullName>
    </alternativeName>
</protein>
<evidence type="ECO:0000256" key="6">
    <source>
        <dbReference type="HAMAP-Rule" id="MF_01813"/>
    </source>
</evidence>
<dbReference type="SUPFAM" id="SSF53335">
    <property type="entry name" value="S-adenosyl-L-methionine-dependent methyltransferases"/>
    <property type="match status" value="1"/>
</dbReference>
<dbReference type="OrthoDB" id="9808140at2"/>
<keyword evidence="5 6" id="KW-0949">S-adenosyl-L-methionine</keyword>
<dbReference type="NCBIfam" id="NF001244">
    <property type="entry name" value="PRK00216.1-5"/>
    <property type="match status" value="1"/>
</dbReference>
<keyword evidence="4 6" id="KW-0831">Ubiquinone biosynthesis</keyword>
<dbReference type="AlphaFoldDB" id="A0A1I5CRZ6"/>
<dbReference type="CDD" id="cd02440">
    <property type="entry name" value="AdoMet_MTases"/>
    <property type="match status" value="1"/>
</dbReference>
<evidence type="ECO:0000256" key="2">
    <source>
        <dbReference type="ARBA" id="ARBA00022603"/>
    </source>
</evidence>
<dbReference type="InterPro" id="IPR023576">
    <property type="entry name" value="UbiE/COQ5_MeTrFase_CS"/>
</dbReference>
<dbReference type="eggNOG" id="COG2226">
    <property type="taxonomic scope" value="Bacteria"/>
</dbReference>
<dbReference type="GO" id="GO:0032259">
    <property type="term" value="P:methylation"/>
    <property type="evidence" value="ECO:0007669"/>
    <property type="project" value="UniProtKB-KW"/>
</dbReference>
<feature type="binding site" evidence="6">
    <location>
        <position position="70"/>
    </location>
    <ligand>
        <name>S-adenosyl-L-methionine</name>
        <dbReference type="ChEBI" id="CHEBI:59789"/>
    </ligand>
</feature>
<keyword evidence="1 6" id="KW-0474">Menaquinone biosynthesis</keyword>
<evidence type="ECO:0000256" key="5">
    <source>
        <dbReference type="ARBA" id="ARBA00022691"/>
    </source>
</evidence>
<feature type="binding site" evidence="6">
    <location>
        <begin position="117"/>
        <end position="118"/>
    </location>
    <ligand>
        <name>S-adenosyl-L-methionine</name>
        <dbReference type="ChEBI" id="CHEBI:59789"/>
    </ligand>
</feature>
<evidence type="ECO:0000256" key="3">
    <source>
        <dbReference type="ARBA" id="ARBA00022679"/>
    </source>
</evidence>
<comment type="pathway">
    <text evidence="6">Quinol/quinone metabolism; menaquinone biosynthesis; menaquinol from 1,4-dihydroxy-2-naphthoate: step 2/2.</text>
</comment>
<dbReference type="EC" id="2.1.1.163" evidence="6"/>
<proteinExistence type="inferred from homology"/>
<dbReference type="InterPro" id="IPR004033">
    <property type="entry name" value="UbiE/COQ5_MeTrFase"/>
</dbReference>
<dbReference type="EMBL" id="FOVJ01000004">
    <property type="protein sequence ID" value="SFN89616.1"/>
    <property type="molecule type" value="Genomic_DNA"/>
</dbReference>
<dbReference type="NCBIfam" id="TIGR01934">
    <property type="entry name" value="MenG_MenH_UbiE"/>
    <property type="match status" value="1"/>
</dbReference>
<dbReference type="NCBIfam" id="NF001240">
    <property type="entry name" value="PRK00216.1-1"/>
    <property type="match status" value="1"/>
</dbReference>
<dbReference type="GO" id="GO:0008425">
    <property type="term" value="F:2-methoxy-6-polyprenyl-1,4-benzoquinol methyltransferase activity"/>
    <property type="evidence" value="ECO:0007669"/>
    <property type="project" value="UniProtKB-UniRule"/>
</dbReference>
<dbReference type="GO" id="GO:0043770">
    <property type="term" value="F:demethylmenaquinone methyltransferase activity"/>
    <property type="evidence" value="ECO:0007669"/>
    <property type="project" value="UniProtKB-UniRule"/>
</dbReference>
<feature type="binding site" evidence="6">
    <location>
        <position position="91"/>
    </location>
    <ligand>
        <name>S-adenosyl-L-methionine</name>
        <dbReference type="ChEBI" id="CHEBI:59789"/>
    </ligand>
</feature>
<comment type="pathway">
    <text evidence="6">Cofactor biosynthesis; ubiquinone biosynthesis.</text>
</comment>
<dbReference type="EC" id="2.1.1.201" evidence="6"/>
<dbReference type="PANTHER" id="PTHR43591">
    <property type="entry name" value="METHYLTRANSFERASE"/>
    <property type="match status" value="1"/>
</dbReference>
<dbReference type="Gene3D" id="3.40.50.150">
    <property type="entry name" value="Vaccinia Virus protein VP39"/>
    <property type="match status" value="1"/>
</dbReference>
<dbReference type="HAMAP" id="MF_01813">
    <property type="entry name" value="MenG_UbiE_methyltr"/>
    <property type="match status" value="1"/>
</dbReference>
<dbReference type="PANTHER" id="PTHR43591:SF24">
    <property type="entry name" value="2-METHOXY-6-POLYPRENYL-1,4-BENZOQUINOL METHYLASE, MITOCHONDRIAL"/>
    <property type="match status" value="1"/>
</dbReference>
<accession>A0A1I5CRZ6</accession>
<evidence type="ECO:0000256" key="4">
    <source>
        <dbReference type="ARBA" id="ARBA00022688"/>
    </source>
</evidence>
<organism evidence="7 8">
    <name type="scientific">Nitrosospira briensis</name>
    <dbReference type="NCBI Taxonomy" id="35799"/>
    <lineage>
        <taxon>Bacteria</taxon>
        <taxon>Pseudomonadati</taxon>
        <taxon>Pseudomonadota</taxon>
        <taxon>Betaproteobacteria</taxon>
        <taxon>Nitrosomonadales</taxon>
        <taxon>Nitrosomonadaceae</taxon>
        <taxon>Nitrosospira</taxon>
    </lineage>
</organism>
<evidence type="ECO:0000256" key="1">
    <source>
        <dbReference type="ARBA" id="ARBA00022428"/>
    </source>
</evidence>
<dbReference type="InterPro" id="IPR029063">
    <property type="entry name" value="SAM-dependent_MTases_sf"/>
</dbReference>
<comment type="catalytic activity">
    <reaction evidence="6">
        <text>a 2-demethylmenaquinol + S-adenosyl-L-methionine = a menaquinol + S-adenosyl-L-homocysteine + H(+)</text>
        <dbReference type="Rhea" id="RHEA:42640"/>
        <dbReference type="Rhea" id="RHEA-COMP:9539"/>
        <dbReference type="Rhea" id="RHEA-COMP:9563"/>
        <dbReference type="ChEBI" id="CHEBI:15378"/>
        <dbReference type="ChEBI" id="CHEBI:18151"/>
        <dbReference type="ChEBI" id="CHEBI:55437"/>
        <dbReference type="ChEBI" id="CHEBI:57856"/>
        <dbReference type="ChEBI" id="CHEBI:59789"/>
        <dbReference type="EC" id="2.1.1.163"/>
    </reaction>
</comment>
<evidence type="ECO:0000313" key="7">
    <source>
        <dbReference type="EMBL" id="SFN89616.1"/>
    </source>
</evidence>
<dbReference type="PROSITE" id="PS51608">
    <property type="entry name" value="SAM_MT_UBIE"/>
    <property type="match status" value="1"/>
</dbReference>
<keyword evidence="8" id="KW-1185">Reference proteome</keyword>
<comment type="caution">
    <text evidence="6">Lacks conserved residue(s) required for the propagation of feature annotation.</text>
</comment>
<dbReference type="UniPathway" id="UPA00079">
    <property type="reaction ID" value="UER00169"/>
</dbReference>
<dbReference type="PROSITE" id="PS01184">
    <property type="entry name" value="UBIE_2"/>
    <property type="match status" value="1"/>
</dbReference>
<sequence length="244" mass="27578">MTKTTHFGFNTVAEAEKARKVAGVFDSVAERYNLMNDLMSAGMHRLWKRFAVETSGVKKGERVLDIAGGTADLSALFLEQVGASGEVWLTDINNSMLTIGRDRLLDEGTAVSVAQCDAEKLPFPNDHFDCVSVAFGLRNMTRKDNALKEMLRVLRPGGRVIVLEFSKVWKPLQRFYDFYSFKILPTMGGFIAKDSESYRYLVESIRVHPSQEELKELMQRAGFERVEYFNLAASVVALHRGYKF</sequence>
<dbReference type="Proteomes" id="UP000183107">
    <property type="component" value="Unassembled WGS sequence"/>
</dbReference>